<dbReference type="GO" id="GO:0000712">
    <property type="term" value="P:resolution of meiotic recombination intermediates"/>
    <property type="evidence" value="ECO:0007669"/>
    <property type="project" value="TreeGrafter"/>
</dbReference>
<evidence type="ECO:0000256" key="2">
    <source>
        <dbReference type="SAM" id="MobiDB-lite"/>
    </source>
</evidence>
<dbReference type="GO" id="GO:0005634">
    <property type="term" value="C:nucleus"/>
    <property type="evidence" value="ECO:0007669"/>
    <property type="project" value="UniProtKB-SubCell"/>
</dbReference>
<dbReference type="PANTHER" id="PTHR13451">
    <property type="entry name" value="CLASS II CROSSOVER JUNCTION ENDONUCLEASE MUS81"/>
    <property type="match status" value="1"/>
</dbReference>
<feature type="compositionally biased region" description="Low complexity" evidence="2">
    <location>
        <begin position="115"/>
        <end position="130"/>
    </location>
</feature>
<keyword evidence="1" id="KW-0378">Hydrolase</keyword>
<comment type="cofactor">
    <cofactor evidence="1">
        <name>Mg(2+)</name>
        <dbReference type="ChEBI" id="CHEBI:18420"/>
    </cofactor>
</comment>
<dbReference type="GO" id="GO:0048257">
    <property type="term" value="F:3'-flap endonuclease activity"/>
    <property type="evidence" value="ECO:0007669"/>
    <property type="project" value="TreeGrafter"/>
</dbReference>
<keyword evidence="1" id="KW-0234">DNA repair</keyword>
<dbReference type="RefSeq" id="XP_025363362.1">
    <property type="nucleotide sequence ID" value="XM_025505593.1"/>
</dbReference>
<dbReference type="InterPro" id="IPR047417">
    <property type="entry name" value="WHD_MUS81"/>
</dbReference>
<dbReference type="GO" id="GO:0048476">
    <property type="term" value="C:Holliday junction resolvase complex"/>
    <property type="evidence" value="ECO:0007669"/>
    <property type="project" value="UniProtKB-UniRule"/>
</dbReference>
<comment type="function">
    <text evidence="1">Interacts with EME1 to form a DNA structure-specific endonuclease with substrate preference for branched DNA structures with a 5'-end at the branch nick. Typical substrates include 3'-flap structures, D-loops, replication forks and nicked Holliday junctions. May be required in mitosis for the processing of stalled or collapsed replication fork intermediates. May be required in meiosis for the repair of meiosis-specific double strand breaks subsequent to single-end invasion (SEI).</text>
</comment>
<dbReference type="GO" id="GO:0006308">
    <property type="term" value="P:DNA catabolic process"/>
    <property type="evidence" value="ECO:0007669"/>
    <property type="project" value="UniProtKB-UniRule"/>
</dbReference>
<feature type="compositionally biased region" description="Acidic residues" evidence="2">
    <location>
        <begin position="105"/>
        <end position="114"/>
    </location>
</feature>
<evidence type="ECO:0000313" key="5">
    <source>
        <dbReference type="Proteomes" id="UP000245884"/>
    </source>
</evidence>
<feature type="region of interest" description="Disordered" evidence="2">
    <location>
        <begin position="105"/>
        <end position="153"/>
    </location>
</feature>
<accession>A0A316UTX5</accession>
<dbReference type="GO" id="GO:0003677">
    <property type="term" value="F:DNA binding"/>
    <property type="evidence" value="ECO:0007669"/>
    <property type="project" value="UniProtKB-UniRule"/>
</dbReference>
<evidence type="ECO:0000256" key="1">
    <source>
        <dbReference type="RuleBase" id="RU369042"/>
    </source>
</evidence>
<dbReference type="InterPro" id="IPR036388">
    <property type="entry name" value="WH-like_DNA-bd_sf"/>
</dbReference>
<dbReference type="OrthoDB" id="5963188at2759"/>
<dbReference type="STRING" id="1569628.A0A316UTX5"/>
<dbReference type="Proteomes" id="UP000245884">
    <property type="component" value="Unassembled WGS sequence"/>
</dbReference>
<dbReference type="PANTHER" id="PTHR13451:SF0">
    <property type="entry name" value="CROSSOVER JUNCTION ENDONUCLEASE MUS81"/>
    <property type="match status" value="1"/>
</dbReference>
<dbReference type="InterPro" id="IPR027421">
    <property type="entry name" value="DNA_pol_lamdba_lyase_dom_sf"/>
</dbReference>
<keyword evidence="1" id="KW-0539">Nucleus</keyword>
<protein>
    <recommendedName>
        <fullName evidence="1">Crossover junction endonuclease MUS81</fullName>
        <ecNumber evidence="1">3.1.22.-</ecNumber>
    </recommendedName>
</protein>
<dbReference type="GO" id="GO:0008821">
    <property type="term" value="F:crossover junction DNA endonuclease activity"/>
    <property type="evidence" value="ECO:0007669"/>
    <property type="project" value="UniProtKB-UniRule"/>
</dbReference>
<keyword evidence="1" id="KW-0479">Metal-binding</keyword>
<dbReference type="InterPro" id="IPR033309">
    <property type="entry name" value="Mus81"/>
</dbReference>
<dbReference type="GeneID" id="37027416"/>
<dbReference type="EC" id="3.1.22.-" evidence="1"/>
<dbReference type="EMBL" id="KZ819664">
    <property type="protein sequence ID" value="PWN28750.1"/>
    <property type="molecule type" value="Genomic_DNA"/>
</dbReference>
<organism evidence="4 5">
    <name type="scientific">Jaminaea rosea</name>
    <dbReference type="NCBI Taxonomy" id="1569628"/>
    <lineage>
        <taxon>Eukaryota</taxon>
        <taxon>Fungi</taxon>
        <taxon>Dikarya</taxon>
        <taxon>Basidiomycota</taxon>
        <taxon>Ustilaginomycotina</taxon>
        <taxon>Exobasidiomycetes</taxon>
        <taxon>Microstromatales</taxon>
        <taxon>Microstromatales incertae sedis</taxon>
        <taxon>Jaminaea</taxon>
    </lineage>
</organism>
<feature type="domain" description="MUS81 winged helix" evidence="3">
    <location>
        <begin position="203"/>
        <end position="255"/>
    </location>
</feature>
<dbReference type="GO" id="GO:0031573">
    <property type="term" value="P:mitotic intra-S DNA damage checkpoint signaling"/>
    <property type="evidence" value="ECO:0007669"/>
    <property type="project" value="TreeGrafter"/>
</dbReference>
<dbReference type="Gene3D" id="1.10.150.110">
    <property type="entry name" value="DNA polymerase beta, N-terminal domain-like"/>
    <property type="match status" value="1"/>
</dbReference>
<evidence type="ECO:0000259" key="3">
    <source>
        <dbReference type="Pfam" id="PF21136"/>
    </source>
</evidence>
<keyword evidence="5" id="KW-1185">Reference proteome</keyword>
<comment type="similarity">
    <text evidence="1">Belongs to the XPF family.</text>
</comment>
<dbReference type="AlphaFoldDB" id="A0A316UTX5"/>
<dbReference type="CDD" id="cd21036">
    <property type="entry name" value="WH_MUS81"/>
    <property type="match status" value="1"/>
</dbReference>
<comment type="subcellular location">
    <subcellularLocation>
        <location evidence="1">Nucleus</location>
    </subcellularLocation>
</comment>
<gene>
    <name evidence="4" type="ORF">BDZ90DRAFT_230764</name>
</gene>
<proteinExistence type="inferred from homology"/>
<dbReference type="GO" id="GO:0046872">
    <property type="term" value="F:metal ion binding"/>
    <property type="evidence" value="ECO:0007669"/>
    <property type="project" value="UniProtKB-UniRule"/>
</dbReference>
<feature type="compositionally biased region" description="Acidic residues" evidence="2">
    <location>
        <begin position="268"/>
        <end position="287"/>
    </location>
</feature>
<comment type="subunit">
    <text evidence="1">Interacts with EME1.</text>
</comment>
<keyword evidence="1" id="KW-0540">Nuclease</keyword>
<keyword evidence="1" id="KW-0255">Endonuclease</keyword>
<feature type="region of interest" description="Disordered" evidence="2">
    <location>
        <begin position="262"/>
        <end position="395"/>
    </location>
</feature>
<reference evidence="4 5" key="1">
    <citation type="journal article" date="2018" name="Mol. Biol. Evol.">
        <title>Broad Genomic Sampling Reveals a Smut Pathogenic Ancestry of the Fungal Clade Ustilaginomycotina.</title>
        <authorList>
            <person name="Kijpornyongpan T."/>
            <person name="Mondo S.J."/>
            <person name="Barry K."/>
            <person name="Sandor L."/>
            <person name="Lee J."/>
            <person name="Lipzen A."/>
            <person name="Pangilinan J."/>
            <person name="LaButti K."/>
            <person name="Hainaut M."/>
            <person name="Henrissat B."/>
            <person name="Grigoriev I.V."/>
            <person name="Spatafora J.W."/>
            <person name="Aime M.C."/>
        </authorList>
    </citation>
    <scope>NUCLEOTIDE SEQUENCE [LARGE SCALE GENOMIC DNA]</scope>
    <source>
        <strain evidence="4 5">MCA 5214</strain>
    </source>
</reference>
<keyword evidence="1" id="KW-0227">DNA damage</keyword>
<dbReference type="Pfam" id="PF21136">
    <property type="entry name" value="WHD_MUS81"/>
    <property type="match status" value="1"/>
</dbReference>
<sequence length="395" mass="41752">MAARGRGSNALYLELLQHQHEQLKASSSLAAPHYARAIAALSACPVPLNDVEALGDLDGFSPGLKRWLAQAVRDRGGEATIKAKRTQAKQCRASDLSLLDSLDAAGEEAQDEPEASTSRAISSSTSAGKSTIRKRKAVSKKDGSAKPKAYTPPRRSGGWGILIGLWLLTQQEPSTSLHPHFSKDDIISTAKKYSRSSYTHSIVARFASSSSASGAGKAYSTAWDTMRTLLKHDLVWQTGRPAMFGLSEVGLEVARSIAKEEGKLNEAVGEDEGSALSGEEDEQDDPQLAESSDRGVPRHASTASNDIDAEYEYILHGTPGAASSAARKRKNQPSSAAAVGGNESTTSSRRGAALKLPPRSAATAEGRAAKTTKVPARGCRRGAPTETIELSSDSE</sequence>
<name>A0A316UTX5_9BASI</name>
<dbReference type="Gene3D" id="1.10.10.10">
    <property type="entry name" value="Winged helix-like DNA-binding domain superfamily/Winged helix DNA-binding domain"/>
    <property type="match status" value="1"/>
</dbReference>
<keyword evidence="1" id="KW-0233">DNA recombination</keyword>
<evidence type="ECO:0000313" key="4">
    <source>
        <dbReference type="EMBL" id="PWN28750.1"/>
    </source>
</evidence>
<keyword evidence="1" id="KW-0460">Magnesium</keyword>
<dbReference type="GO" id="GO:0000727">
    <property type="term" value="P:double-strand break repair via break-induced replication"/>
    <property type="evidence" value="ECO:0007669"/>
    <property type="project" value="UniProtKB-UniRule"/>
</dbReference>